<feature type="transmembrane region" description="Helical" evidence="1">
    <location>
        <begin position="135"/>
        <end position="161"/>
    </location>
</feature>
<evidence type="ECO:0000313" key="4">
    <source>
        <dbReference type="Proteomes" id="UP001642720"/>
    </source>
</evidence>
<feature type="transmembrane region" description="Helical" evidence="1">
    <location>
        <begin position="217"/>
        <end position="241"/>
    </location>
</feature>
<comment type="caution">
    <text evidence="3">The sequence shown here is derived from an EMBL/GenBank/DDBJ whole genome shotgun (WGS) entry which is preliminary data.</text>
</comment>
<dbReference type="GeneID" id="300581918"/>
<keyword evidence="1" id="KW-0472">Membrane</keyword>
<dbReference type="EMBL" id="PPTA01000026">
    <property type="protein sequence ID" value="TFA97865.1"/>
    <property type="molecule type" value="Genomic_DNA"/>
</dbReference>
<accession>A0ABY2GQH8</accession>
<keyword evidence="1" id="KW-1133">Transmembrane helix</keyword>
<sequence length="273" mass="29787">MTTDGLSAAKLAIYLVLVQPALFCLWKHGRTGFLGWFFVQIFCILRIATGGIGLHGSQKGMAALILSSIGLSPLLLAISGILYEGRRAVNPRLDRTRDIILELGYHTIVNLGMVLIIVAVVKITNGDLVSKYKTLLYVGLAVSCLSWGLVTLWAVWSYLMARENSSYASMQTVDNGKLLIKGVFVALPFVAIRLVYGVVSLHLLVTHPDSGFLTSEAVQICLSFLPEVICITVLLIVGVVTRSLRPDLKKREQEAIGLVSDQENVLGQATNYK</sequence>
<feature type="transmembrane region" description="Helical" evidence="1">
    <location>
        <begin position="60"/>
        <end position="83"/>
    </location>
</feature>
<proteinExistence type="predicted"/>
<dbReference type="PANTHER" id="PTHR42109">
    <property type="entry name" value="UNPLACED GENOMIC SCAFFOLD UM_SCAF_CONTIG_1.265, WHOLE GENOME SHOTGUN SEQUENCE"/>
    <property type="match status" value="1"/>
</dbReference>
<reference evidence="3 4" key="1">
    <citation type="submission" date="2018-01" db="EMBL/GenBank/DDBJ databases">
        <title>Genome characterization of the sugarcane-associated fungus Trichoderma ghanense CCMA-1212 and their application in lignocelulose bioconversion.</title>
        <authorList>
            <person name="Steindorff A.S."/>
            <person name="Mendes T.D."/>
            <person name="Vilela E.S.D."/>
            <person name="Rodrigues D.S."/>
            <person name="Formighieri E.F."/>
            <person name="Melo I.S."/>
            <person name="Favaro L.C.L."/>
        </authorList>
    </citation>
    <scope>NUCLEOTIDE SEQUENCE [LARGE SCALE GENOMIC DNA]</scope>
    <source>
        <strain evidence="3 4">CCMA-1212</strain>
    </source>
</reference>
<gene>
    <name evidence="3" type="ORF">CCMA1212_010421</name>
</gene>
<feature type="transmembrane region" description="Helical" evidence="1">
    <location>
        <begin position="182"/>
        <end position="205"/>
    </location>
</feature>
<dbReference type="Pfam" id="PF24800">
    <property type="entry name" value="DUF7702"/>
    <property type="match status" value="1"/>
</dbReference>
<name>A0ABY2GQH8_9HYPO</name>
<dbReference type="InterPro" id="IPR056119">
    <property type="entry name" value="DUF7702"/>
</dbReference>
<dbReference type="PANTHER" id="PTHR42109:SF3">
    <property type="entry name" value="INTEGRAL MEMBRANE PROTEIN (AFU_ORTHOLOGUE AFUA_5G00100)"/>
    <property type="match status" value="1"/>
</dbReference>
<organism evidence="3 4">
    <name type="scientific">Trichoderma ghanense</name>
    <dbReference type="NCBI Taxonomy" id="65468"/>
    <lineage>
        <taxon>Eukaryota</taxon>
        <taxon>Fungi</taxon>
        <taxon>Dikarya</taxon>
        <taxon>Ascomycota</taxon>
        <taxon>Pezizomycotina</taxon>
        <taxon>Sordariomycetes</taxon>
        <taxon>Hypocreomycetidae</taxon>
        <taxon>Hypocreales</taxon>
        <taxon>Hypocreaceae</taxon>
        <taxon>Trichoderma</taxon>
    </lineage>
</organism>
<protein>
    <recommendedName>
        <fullName evidence="2">DUF7702 domain-containing protein</fullName>
    </recommendedName>
</protein>
<feature type="transmembrane region" description="Helical" evidence="1">
    <location>
        <begin position="103"/>
        <end position="123"/>
    </location>
</feature>
<feature type="transmembrane region" description="Helical" evidence="1">
    <location>
        <begin position="6"/>
        <end position="26"/>
    </location>
</feature>
<dbReference type="Proteomes" id="UP001642720">
    <property type="component" value="Unassembled WGS sequence"/>
</dbReference>
<feature type="transmembrane region" description="Helical" evidence="1">
    <location>
        <begin position="33"/>
        <end position="54"/>
    </location>
</feature>
<dbReference type="RefSeq" id="XP_073554067.1">
    <property type="nucleotide sequence ID" value="XM_073707468.1"/>
</dbReference>
<evidence type="ECO:0000256" key="1">
    <source>
        <dbReference type="SAM" id="Phobius"/>
    </source>
</evidence>
<keyword evidence="4" id="KW-1185">Reference proteome</keyword>
<keyword evidence="1" id="KW-0812">Transmembrane</keyword>
<feature type="domain" description="DUF7702" evidence="2">
    <location>
        <begin position="3"/>
        <end position="242"/>
    </location>
</feature>
<evidence type="ECO:0000259" key="2">
    <source>
        <dbReference type="Pfam" id="PF24800"/>
    </source>
</evidence>
<evidence type="ECO:0000313" key="3">
    <source>
        <dbReference type="EMBL" id="TFA97865.1"/>
    </source>
</evidence>